<evidence type="ECO:0000256" key="3">
    <source>
        <dbReference type="ARBA" id="ARBA00022777"/>
    </source>
</evidence>
<dbReference type="EMBL" id="QGDJ01000008">
    <property type="protein sequence ID" value="PWJ16576.1"/>
    <property type="molecule type" value="Genomic_DNA"/>
</dbReference>
<keyword evidence="2 5" id="KW-0547">Nucleotide-binding</keyword>
<evidence type="ECO:0000313" key="8">
    <source>
        <dbReference type="EMBL" id="SSA48813.1"/>
    </source>
</evidence>
<evidence type="ECO:0000256" key="2">
    <source>
        <dbReference type="ARBA" id="ARBA00022741"/>
    </source>
</evidence>
<evidence type="ECO:0000259" key="6">
    <source>
        <dbReference type="PROSITE" id="PS50011"/>
    </source>
</evidence>
<dbReference type="AlphaFoldDB" id="A0A2Y9C8E5"/>
<evidence type="ECO:0000256" key="5">
    <source>
        <dbReference type="PROSITE-ProRule" id="PRU10141"/>
    </source>
</evidence>
<reference evidence="7 9" key="3">
    <citation type="submission" date="2018-03" db="EMBL/GenBank/DDBJ databases">
        <title>Genomic Encyclopedia of Archaeal and Bacterial Type Strains, Phase II (KMG-II): from individual species to whole genera.</title>
        <authorList>
            <person name="Goeker M."/>
        </authorList>
    </citation>
    <scope>NUCLEOTIDE SEQUENCE [LARGE SCALE GENOMIC DNA]</scope>
    <source>
        <strain evidence="7 9">DSM 25227</strain>
    </source>
</reference>
<keyword evidence="3 8" id="KW-0418">Kinase</keyword>
<dbReference type="InterPro" id="IPR011009">
    <property type="entry name" value="Kinase-like_dom_sf"/>
</dbReference>
<organism evidence="8 10">
    <name type="scientific">Jannaschia seohaensis</name>
    <dbReference type="NCBI Taxonomy" id="475081"/>
    <lineage>
        <taxon>Bacteria</taxon>
        <taxon>Pseudomonadati</taxon>
        <taxon>Pseudomonadota</taxon>
        <taxon>Alphaproteobacteria</taxon>
        <taxon>Rhodobacterales</taxon>
        <taxon>Roseobacteraceae</taxon>
        <taxon>Jannaschia</taxon>
    </lineage>
</organism>
<accession>A0A2Y9C8E5</accession>
<dbReference type="Pfam" id="PF00069">
    <property type="entry name" value="Pkinase"/>
    <property type="match status" value="1"/>
</dbReference>
<keyword evidence="4 5" id="KW-0067">ATP-binding</keyword>
<dbReference type="InterPro" id="IPR017441">
    <property type="entry name" value="Protein_kinase_ATP_BS"/>
</dbReference>
<dbReference type="OrthoDB" id="9801841at2"/>
<evidence type="ECO:0000313" key="10">
    <source>
        <dbReference type="Proteomes" id="UP000251571"/>
    </source>
</evidence>
<dbReference type="PROSITE" id="PS00107">
    <property type="entry name" value="PROTEIN_KINASE_ATP"/>
    <property type="match status" value="1"/>
</dbReference>
<keyword evidence="9" id="KW-1185">Reference proteome</keyword>
<dbReference type="InterPro" id="IPR000719">
    <property type="entry name" value="Prot_kinase_dom"/>
</dbReference>
<feature type="domain" description="Protein kinase" evidence="6">
    <location>
        <begin position="20"/>
        <end position="275"/>
    </location>
</feature>
<gene>
    <name evidence="7" type="ORF">BCF38_10890</name>
    <name evidence="8" type="ORF">SAMN05421539_10890</name>
</gene>
<sequence length="694" mass="73462">MIPSLPSDIFKTGQLLNNTYEVEGLLGRGGTGEVYLARNQITGRQSAIKALNAQFSGNADYLELMKREEQMRDIVHDAVVRYSECSRTDAGHVILVMDYIQGTSLNDMMFGRGLSDRDLLIVAHRVLEGLVATHAKGIVHRDLSPDNIILRDDRPDRATLIDFGIAKDTAAGARTIVGNEFAGKYEFAAPEQLDGRVDSRSDLYALGASLLAAQRRELPQIGGSPGEILRKKREPLDTSGLSEPLKKLIDWLGAVDPGDRPPSAQAALDRLDGWLAPKTDGKGDEKPKRSKLPILLGGAVVALGAVVAVSYAVGLFDRTPPLPHVTPYTLAAAAGGGAPTISGHAPDAEIAAALAGTWQEVTGGAAPEGAFTLATGMPDPDWPAHVSDLMTLAATLDDWTISVSDNTARLTGLAETLAARAALEGALEEWTTLSGMTVTTEVIAGPRSLERAALSPTLAAVSDCGPLSLSGDNFPYSLGDTVTVTGDVAVNGTAQELSARLAPLIGDRSLRIETDTLNPELCAIRAALPDARGAGVSLRLGSGEESSENLAGIYRTGEFVVADLLLPQGLEEAHLWVSVVDNTGLAFHVVPNQNRPETSVGKMGTLEGGLRRIPLLGTLEQLRARPDLGGFALRVDDELYGKAEIVAIVSSEPLFELRPSKESVAAFAEALAAETARRPDTVLSVSSRILDLRE</sequence>
<dbReference type="Gene3D" id="1.10.510.10">
    <property type="entry name" value="Transferase(Phosphotransferase) domain 1"/>
    <property type="match status" value="1"/>
</dbReference>
<dbReference type="GO" id="GO:0004674">
    <property type="term" value="F:protein serine/threonine kinase activity"/>
    <property type="evidence" value="ECO:0007669"/>
    <property type="project" value="UniProtKB-KW"/>
</dbReference>
<dbReference type="RefSeq" id="WP_109565293.1">
    <property type="nucleotide sequence ID" value="NZ_QGDJ01000008.1"/>
</dbReference>
<dbReference type="GO" id="GO:0005524">
    <property type="term" value="F:ATP binding"/>
    <property type="evidence" value="ECO:0007669"/>
    <property type="project" value="UniProtKB-UniRule"/>
</dbReference>
<dbReference type="PROSITE" id="PS50011">
    <property type="entry name" value="PROTEIN_KINASE_DOM"/>
    <property type="match status" value="1"/>
</dbReference>
<evidence type="ECO:0000256" key="1">
    <source>
        <dbReference type="ARBA" id="ARBA00022679"/>
    </source>
</evidence>
<dbReference type="Proteomes" id="UP000245839">
    <property type="component" value="Unassembled WGS sequence"/>
</dbReference>
<name>A0A2Y9C8E5_9RHOB</name>
<dbReference type="Gene3D" id="3.40.1520.20">
    <property type="match status" value="1"/>
</dbReference>
<dbReference type="PROSITE" id="PS00109">
    <property type="entry name" value="PROTEIN_KINASE_TYR"/>
    <property type="match status" value="1"/>
</dbReference>
<reference evidence="8" key="2">
    <citation type="submission" date="2016-10" db="EMBL/GenBank/DDBJ databases">
        <authorList>
            <person name="Cai Z."/>
        </authorList>
    </citation>
    <scope>NUCLEOTIDE SEQUENCE [LARGE SCALE GENOMIC DNA]</scope>
    <source>
        <strain evidence="8">DSM 25227</strain>
    </source>
</reference>
<dbReference type="GO" id="GO:0005737">
    <property type="term" value="C:cytoplasm"/>
    <property type="evidence" value="ECO:0007669"/>
    <property type="project" value="TreeGrafter"/>
</dbReference>
<protein>
    <submittedName>
        <fullName evidence="8">Serine/threonine protein kinase</fullName>
    </submittedName>
</protein>
<dbReference type="InterPro" id="IPR050339">
    <property type="entry name" value="CC_SR_Kinase"/>
</dbReference>
<keyword evidence="8" id="KW-0723">Serine/threonine-protein kinase</keyword>
<proteinExistence type="predicted"/>
<dbReference type="InterPro" id="IPR008266">
    <property type="entry name" value="Tyr_kinase_AS"/>
</dbReference>
<dbReference type="EMBL" id="UETC01000008">
    <property type="protein sequence ID" value="SSA48813.1"/>
    <property type="molecule type" value="Genomic_DNA"/>
</dbReference>
<dbReference type="CDD" id="cd14014">
    <property type="entry name" value="STKc_PknB_like"/>
    <property type="match status" value="1"/>
</dbReference>
<dbReference type="SUPFAM" id="SSF56112">
    <property type="entry name" value="Protein kinase-like (PK-like)"/>
    <property type="match status" value="1"/>
</dbReference>
<feature type="binding site" evidence="5">
    <location>
        <position position="49"/>
    </location>
    <ligand>
        <name>ATP</name>
        <dbReference type="ChEBI" id="CHEBI:30616"/>
    </ligand>
</feature>
<reference evidence="10" key="1">
    <citation type="submission" date="2016-10" db="EMBL/GenBank/DDBJ databases">
        <authorList>
            <person name="Varghese N."/>
            <person name="Submissions S."/>
        </authorList>
    </citation>
    <scope>NUCLEOTIDE SEQUENCE [LARGE SCALE GENOMIC DNA]</scope>
    <source>
        <strain evidence="10">DSM 25227</strain>
    </source>
</reference>
<keyword evidence="1" id="KW-0808">Transferase</keyword>
<evidence type="ECO:0000256" key="4">
    <source>
        <dbReference type="ARBA" id="ARBA00022840"/>
    </source>
</evidence>
<dbReference type="PANTHER" id="PTHR11042">
    <property type="entry name" value="EUKARYOTIC TRANSLATION INITIATION FACTOR 2-ALPHA KINASE EIF2-ALPHA KINASE -RELATED"/>
    <property type="match status" value="1"/>
</dbReference>
<dbReference type="Gene3D" id="3.30.200.20">
    <property type="entry name" value="Phosphorylase Kinase, domain 1"/>
    <property type="match status" value="1"/>
</dbReference>
<evidence type="ECO:0000313" key="9">
    <source>
        <dbReference type="Proteomes" id="UP000245839"/>
    </source>
</evidence>
<evidence type="ECO:0000313" key="7">
    <source>
        <dbReference type="EMBL" id="PWJ16576.1"/>
    </source>
</evidence>
<dbReference type="Proteomes" id="UP000251571">
    <property type="component" value="Unassembled WGS sequence"/>
</dbReference>